<evidence type="ECO:0000259" key="4">
    <source>
        <dbReference type="Pfam" id="PF10447"/>
    </source>
</evidence>
<dbReference type="PANTHER" id="PTHR12686:SF8">
    <property type="entry name" value="EXOSOME COMPLEX COMPONENT CSL4"/>
    <property type="match status" value="1"/>
</dbReference>
<keyword evidence="6" id="KW-1185">Reference proteome</keyword>
<evidence type="ECO:0000256" key="3">
    <source>
        <dbReference type="ARBA" id="ARBA00022835"/>
    </source>
</evidence>
<accession>A0A8B7PKQ4</accession>
<dbReference type="CTD" id="34548"/>
<dbReference type="GO" id="GO:0005730">
    <property type="term" value="C:nucleolus"/>
    <property type="evidence" value="ECO:0007669"/>
    <property type="project" value="UniProtKB-SubCell"/>
</dbReference>
<dbReference type="SUPFAM" id="SSF110324">
    <property type="entry name" value="Ribosomal L27 protein-like"/>
    <property type="match status" value="1"/>
</dbReference>
<dbReference type="Pfam" id="PF14382">
    <property type="entry name" value="ECR1_N"/>
    <property type="match status" value="1"/>
</dbReference>
<dbReference type="Proteomes" id="UP000694843">
    <property type="component" value="Unplaced"/>
</dbReference>
<dbReference type="InterPro" id="IPR019495">
    <property type="entry name" value="EXOSC1_C"/>
</dbReference>
<evidence type="ECO:0000313" key="6">
    <source>
        <dbReference type="Proteomes" id="UP000694843"/>
    </source>
</evidence>
<dbReference type="Gene3D" id="2.40.50.100">
    <property type="match status" value="1"/>
</dbReference>
<gene>
    <name evidence="7" type="primary">LOC108681483</name>
</gene>
<organism evidence="6 7">
    <name type="scientific">Hyalella azteca</name>
    <name type="common">Amphipod</name>
    <dbReference type="NCBI Taxonomy" id="294128"/>
    <lineage>
        <taxon>Eukaryota</taxon>
        <taxon>Metazoa</taxon>
        <taxon>Ecdysozoa</taxon>
        <taxon>Arthropoda</taxon>
        <taxon>Crustacea</taxon>
        <taxon>Multicrustacea</taxon>
        <taxon>Malacostraca</taxon>
        <taxon>Eumalacostraca</taxon>
        <taxon>Peracarida</taxon>
        <taxon>Amphipoda</taxon>
        <taxon>Senticaudata</taxon>
        <taxon>Talitrida</taxon>
        <taxon>Talitroidea</taxon>
        <taxon>Hyalellidae</taxon>
        <taxon>Hyalella</taxon>
    </lineage>
</organism>
<evidence type="ECO:0000256" key="2">
    <source>
        <dbReference type="ARBA" id="ARBA00022490"/>
    </source>
</evidence>
<dbReference type="OMA" id="PMVPVGW"/>
<dbReference type="GO" id="GO:0006396">
    <property type="term" value="P:RNA processing"/>
    <property type="evidence" value="ECO:0007669"/>
    <property type="project" value="InterPro"/>
</dbReference>
<reference evidence="7" key="1">
    <citation type="submission" date="2025-08" db="UniProtKB">
        <authorList>
            <consortium name="RefSeq"/>
        </authorList>
    </citation>
    <scope>IDENTIFICATION</scope>
    <source>
        <tissue evidence="7">Whole organism</tissue>
    </source>
</reference>
<proteinExistence type="predicted"/>
<dbReference type="Gene3D" id="2.40.50.140">
    <property type="entry name" value="Nucleic acid-binding proteins"/>
    <property type="match status" value="1"/>
</dbReference>
<evidence type="ECO:0000313" key="7">
    <source>
        <dbReference type="RefSeq" id="XP_018026007.1"/>
    </source>
</evidence>
<dbReference type="PANTHER" id="PTHR12686">
    <property type="entry name" value="3'-5' EXORIBONUCLEASE CSL4-RELATED"/>
    <property type="match status" value="1"/>
</dbReference>
<dbReference type="InterPro" id="IPR025721">
    <property type="entry name" value="Exosome_cplx_N_dom"/>
</dbReference>
<dbReference type="GO" id="GO:0003723">
    <property type="term" value="F:RNA binding"/>
    <property type="evidence" value="ECO:0007669"/>
    <property type="project" value="InterPro"/>
</dbReference>
<dbReference type="KEGG" id="hazt:108681483"/>
<dbReference type="Pfam" id="PF10447">
    <property type="entry name" value="EXOSC1"/>
    <property type="match status" value="1"/>
</dbReference>
<protein>
    <submittedName>
        <fullName evidence="7">Exosome complex component CSL4 isoform X1</fullName>
    </submittedName>
</protein>
<dbReference type="InterPro" id="IPR039771">
    <property type="entry name" value="Csl4"/>
</dbReference>
<sequence length="231" mass="25659">MTKLNCFLVLINLLQLISFNIFLQNFHIKLIVMSANASPPIPSSNKNICVPGDRLCLAGNQCHAAEGTYIFNGYIYASRVGRVSTFQKNEQTFVKVTGLSGHSVIPEVGSLVTARVLTIHSQMIKVAILAVDDVTLHTAFRGMVRKVNVREHLVDKVEMYECFRPDDIILARILSLGDARSYEMSTSLPELGVVTARCEEGHLMVPVSWTSMKCHCRTENRKVAKVVPPNT</sequence>
<feature type="domain" description="Exosome complex component N-terminal" evidence="5">
    <location>
        <begin position="48"/>
        <end position="84"/>
    </location>
</feature>
<dbReference type="InterPro" id="IPR012340">
    <property type="entry name" value="NA-bd_OB-fold"/>
</dbReference>
<dbReference type="SUPFAM" id="SSF50249">
    <property type="entry name" value="Nucleic acid-binding proteins"/>
    <property type="match status" value="1"/>
</dbReference>
<dbReference type="AlphaFoldDB" id="A0A8B7PKQ4"/>
<dbReference type="GeneID" id="108681483"/>
<dbReference type="OrthoDB" id="440760at2759"/>
<dbReference type="GO" id="GO:0000176">
    <property type="term" value="C:nuclear exosome (RNase complex)"/>
    <property type="evidence" value="ECO:0007669"/>
    <property type="project" value="TreeGrafter"/>
</dbReference>
<dbReference type="GO" id="GO:0005737">
    <property type="term" value="C:cytoplasm"/>
    <property type="evidence" value="ECO:0007669"/>
    <property type="project" value="TreeGrafter"/>
</dbReference>
<dbReference type="FunFam" id="2.40.50.140:FF:000198">
    <property type="entry name" value="Exosome complex component CSL4"/>
    <property type="match status" value="1"/>
</dbReference>
<comment type="subcellular location">
    <subcellularLocation>
        <location evidence="1">Nucleus</location>
        <location evidence="1">Nucleolus</location>
    </subcellularLocation>
</comment>
<keyword evidence="2" id="KW-0963">Cytoplasm</keyword>
<name>A0A8B7PKQ4_HYAAZ</name>
<feature type="domain" description="Exosome complex component CSL4 C-terminal" evidence="4">
    <location>
        <begin position="137"/>
        <end position="176"/>
    </location>
</feature>
<evidence type="ECO:0000256" key="1">
    <source>
        <dbReference type="ARBA" id="ARBA00004604"/>
    </source>
</evidence>
<keyword evidence="3" id="KW-0271">Exosome</keyword>
<evidence type="ECO:0000259" key="5">
    <source>
        <dbReference type="Pfam" id="PF14382"/>
    </source>
</evidence>
<dbReference type="RefSeq" id="XP_018026007.1">
    <property type="nucleotide sequence ID" value="XM_018170518.2"/>
</dbReference>